<dbReference type="Proteomes" id="UP000824202">
    <property type="component" value="Unassembled WGS sequence"/>
</dbReference>
<evidence type="ECO:0000313" key="2">
    <source>
        <dbReference type="Proteomes" id="UP000824202"/>
    </source>
</evidence>
<dbReference type="SUPFAM" id="SSF55729">
    <property type="entry name" value="Acyl-CoA N-acyltransferases (Nat)"/>
    <property type="match status" value="1"/>
</dbReference>
<evidence type="ECO:0000313" key="1">
    <source>
        <dbReference type="EMBL" id="HIX03699.1"/>
    </source>
</evidence>
<dbReference type="Gene3D" id="3.40.630.30">
    <property type="match status" value="1"/>
</dbReference>
<organism evidence="1 2">
    <name type="scientific">Candidatus Odoribacter faecigallinarum</name>
    <dbReference type="NCBI Taxonomy" id="2838706"/>
    <lineage>
        <taxon>Bacteria</taxon>
        <taxon>Pseudomonadati</taxon>
        <taxon>Bacteroidota</taxon>
        <taxon>Bacteroidia</taxon>
        <taxon>Bacteroidales</taxon>
        <taxon>Odoribacteraceae</taxon>
        <taxon>Odoribacter</taxon>
    </lineage>
</organism>
<name>A0A9D2ABL5_9BACT</name>
<comment type="caution">
    <text evidence="1">The sequence shown here is derived from an EMBL/GenBank/DDBJ whole genome shotgun (WGS) entry which is preliminary data.</text>
</comment>
<dbReference type="InterPro" id="IPR016181">
    <property type="entry name" value="Acyl_CoA_acyltransferase"/>
</dbReference>
<protein>
    <recommendedName>
        <fullName evidence="3">N-acetyltransferase domain-containing protein</fullName>
    </recommendedName>
</protein>
<dbReference type="EMBL" id="DXFT01000120">
    <property type="protein sequence ID" value="HIX03699.1"/>
    <property type="molecule type" value="Genomic_DNA"/>
</dbReference>
<dbReference type="AlphaFoldDB" id="A0A9D2ABL5"/>
<dbReference type="PANTHER" id="PTHR41368">
    <property type="entry name" value="PROTEIN YGHO"/>
    <property type="match status" value="1"/>
</dbReference>
<dbReference type="InterPro" id="IPR039968">
    <property type="entry name" value="BcerS-like"/>
</dbReference>
<proteinExistence type="predicted"/>
<dbReference type="PANTHER" id="PTHR41368:SF1">
    <property type="entry name" value="PROTEIN YGHO"/>
    <property type="match status" value="1"/>
</dbReference>
<reference evidence="1" key="1">
    <citation type="journal article" date="2021" name="PeerJ">
        <title>Extensive microbial diversity within the chicken gut microbiome revealed by metagenomics and culture.</title>
        <authorList>
            <person name="Gilroy R."/>
            <person name="Ravi A."/>
            <person name="Getino M."/>
            <person name="Pursley I."/>
            <person name="Horton D.L."/>
            <person name="Alikhan N.F."/>
            <person name="Baker D."/>
            <person name="Gharbi K."/>
            <person name="Hall N."/>
            <person name="Watson M."/>
            <person name="Adriaenssens E.M."/>
            <person name="Foster-Nyarko E."/>
            <person name="Jarju S."/>
            <person name="Secka A."/>
            <person name="Antonio M."/>
            <person name="Oren A."/>
            <person name="Chaudhuri R.R."/>
            <person name="La Ragione R."/>
            <person name="Hildebrand F."/>
            <person name="Pallen M.J."/>
        </authorList>
    </citation>
    <scope>NUCLEOTIDE SEQUENCE</scope>
    <source>
        <strain evidence="1">23274</strain>
    </source>
</reference>
<sequence>MYALEEVTGKAAEQEFIELPVRLYQGNPYWVRPLDNDIRNVFNPGKNPSFKNGECIRWLLRDGKGKCVGRVAAFINRKTCRLDKYTVGQMGFFECINDREAAFMLFDRCREWLEARGMEAMEGPVNFGERIEWWGLLVNGFDQTPVYAMPYTQPYYVKFFEEYGFRDYFKQFTYRTHLVMESLSKIVVWKADRILKNPDYSVHTYGDIGKKRAIDALLEVYNKAWNLEVHGVDGITRDQVEALYRSLRPIIDKNLIYFAFYKEQPIGFFLMFPEINQAVKHLDGKMNLWGMLKFMYYRHVKRIDVALGQLFGVVPEFQGKGVEAAMIKRFTERIVEQKSDYEYLELNWVGEFNPPMIHLMEYIGAKVARTHITYRKLFRDDIEFVRSVDKTKE</sequence>
<accession>A0A9D2ABL5</accession>
<gene>
    <name evidence="1" type="ORF">H9863_06240</name>
</gene>
<evidence type="ECO:0008006" key="3">
    <source>
        <dbReference type="Google" id="ProtNLM"/>
    </source>
</evidence>
<reference evidence="1" key="2">
    <citation type="submission" date="2021-04" db="EMBL/GenBank/DDBJ databases">
        <authorList>
            <person name="Gilroy R."/>
        </authorList>
    </citation>
    <scope>NUCLEOTIDE SEQUENCE</scope>
    <source>
        <strain evidence="1">23274</strain>
    </source>
</reference>